<evidence type="ECO:0000256" key="2">
    <source>
        <dbReference type="ARBA" id="ARBA00003451"/>
    </source>
</evidence>
<evidence type="ECO:0000256" key="8">
    <source>
        <dbReference type="ARBA" id="ARBA00023277"/>
    </source>
</evidence>
<comment type="caution">
    <text evidence="9">The sequence shown here is derived from an EMBL/GenBank/DDBJ whole genome shotgun (WGS) entry which is preliminary data.</text>
</comment>
<comment type="similarity">
    <text evidence="3">Belongs to the YdjC deacetylase family.</text>
</comment>
<evidence type="ECO:0000256" key="4">
    <source>
        <dbReference type="ARBA" id="ARBA00018477"/>
    </source>
</evidence>
<dbReference type="InterPro" id="IPR011330">
    <property type="entry name" value="Glyco_hydro/deAcase_b/a-brl"/>
</dbReference>
<protein>
    <recommendedName>
        <fullName evidence="4">Carbohydrate deacetylase</fullName>
    </recommendedName>
</protein>
<keyword evidence="7" id="KW-0460">Magnesium</keyword>
<dbReference type="PANTHER" id="PTHR31609">
    <property type="entry name" value="YDJC DEACETYLASE FAMILY MEMBER"/>
    <property type="match status" value="1"/>
</dbReference>
<organism evidence="9 10">
    <name type="scientific">Pleurodeles waltl</name>
    <name type="common">Iberian ribbed newt</name>
    <dbReference type="NCBI Taxonomy" id="8319"/>
    <lineage>
        <taxon>Eukaryota</taxon>
        <taxon>Metazoa</taxon>
        <taxon>Chordata</taxon>
        <taxon>Craniata</taxon>
        <taxon>Vertebrata</taxon>
        <taxon>Euteleostomi</taxon>
        <taxon>Amphibia</taxon>
        <taxon>Batrachia</taxon>
        <taxon>Caudata</taxon>
        <taxon>Salamandroidea</taxon>
        <taxon>Salamandridae</taxon>
        <taxon>Pleurodelinae</taxon>
        <taxon>Pleurodeles</taxon>
    </lineage>
</organism>
<dbReference type="AlphaFoldDB" id="A0AAV7M1F8"/>
<name>A0AAV7M1F8_PLEWA</name>
<dbReference type="Pfam" id="PF04794">
    <property type="entry name" value="YdjC"/>
    <property type="match status" value="1"/>
</dbReference>
<dbReference type="PANTHER" id="PTHR31609:SF1">
    <property type="entry name" value="CARBOHYDRATE DEACETYLASE"/>
    <property type="match status" value="1"/>
</dbReference>
<evidence type="ECO:0000313" key="9">
    <source>
        <dbReference type="EMBL" id="KAJ1093815.1"/>
    </source>
</evidence>
<dbReference type="GO" id="GO:0016787">
    <property type="term" value="F:hydrolase activity"/>
    <property type="evidence" value="ECO:0007669"/>
    <property type="project" value="UniProtKB-KW"/>
</dbReference>
<dbReference type="SUPFAM" id="SSF88713">
    <property type="entry name" value="Glycoside hydrolase/deacetylase"/>
    <property type="match status" value="1"/>
</dbReference>
<dbReference type="GO" id="GO:0046872">
    <property type="term" value="F:metal ion binding"/>
    <property type="evidence" value="ECO:0007669"/>
    <property type="project" value="UniProtKB-KW"/>
</dbReference>
<dbReference type="CDD" id="cd10806">
    <property type="entry name" value="YdjC_like_2"/>
    <property type="match status" value="1"/>
</dbReference>
<dbReference type="GO" id="GO:0019213">
    <property type="term" value="F:deacetylase activity"/>
    <property type="evidence" value="ECO:0007669"/>
    <property type="project" value="TreeGrafter"/>
</dbReference>
<keyword evidence="8" id="KW-0119">Carbohydrate metabolism</keyword>
<proteinExistence type="inferred from homology"/>
<accession>A0AAV7M1F8</accession>
<keyword evidence="5" id="KW-0479">Metal-binding</keyword>
<evidence type="ECO:0000313" key="10">
    <source>
        <dbReference type="Proteomes" id="UP001066276"/>
    </source>
</evidence>
<evidence type="ECO:0000256" key="7">
    <source>
        <dbReference type="ARBA" id="ARBA00022842"/>
    </source>
</evidence>
<evidence type="ECO:0000256" key="3">
    <source>
        <dbReference type="ARBA" id="ARBA00008843"/>
    </source>
</evidence>
<dbReference type="InterPro" id="IPR006879">
    <property type="entry name" value="YdjC-like"/>
</dbReference>
<dbReference type="Proteomes" id="UP001066276">
    <property type="component" value="Chromosome 11"/>
</dbReference>
<comment type="function">
    <text evidence="2">Probably catalyzes the deacetylation of acetylated carbohydrates an important step in the degradation of oligosaccharides.</text>
</comment>
<sequence>MQRLLPTMHQSKVKLIVTGDDFGYCPRRNRGIVECYLAGAVSNVSLLVNGYAASDAALLARRHNIPIGLHANLSEGSPVCEALRKSFSLLNEDGFFHGKMGIRKALADGLLEMSEVKEELCAQVDLFRQLTGHLPDHMDGHQHIHVLPDIRHVFASVLEKYGIRYTRVPVEQGLHGCGWIPASLMEFYLGVENDSLNSAEVFRSHGIRWPDIYIGLSTMGRNMSVSHIQRAIDSSIAALSTTGKAGIGDTEASRNSFPSHNQKDKAITIELMVHPGYPSVPPDGGCGDGPDDFSQSWERQHELQILMDPQLQSYYKKNGVQLCAFKDL</sequence>
<evidence type="ECO:0000256" key="6">
    <source>
        <dbReference type="ARBA" id="ARBA00022801"/>
    </source>
</evidence>
<keyword evidence="10" id="KW-1185">Reference proteome</keyword>
<dbReference type="EMBL" id="JANPWB010000015">
    <property type="protein sequence ID" value="KAJ1093815.1"/>
    <property type="molecule type" value="Genomic_DNA"/>
</dbReference>
<gene>
    <name evidence="9" type="ORF">NDU88_006906</name>
</gene>
<dbReference type="Gene3D" id="3.20.20.370">
    <property type="entry name" value="Glycoside hydrolase/deacetylase"/>
    <property type="match status" value="1"/>
</dbReference>
<comment type="cofactor">
    <cofactor evidence="1">
        <name>Mg(2+)</name>
        <dbReference type="ChEBI" id="CHEBI:18420"/>
    </cofactor>
</comment>
<keyword evidence="6" id="KW-0378">Hydrolase</keyword>
<dbReference type="GO" id="GO:0005975">
    <property type="term" value="P:carbohydrate metabolic process"/>
    <property type="evidence" value="ECO:0007669"/>
    <property type="project" value="InterPro"/>
</dbReference>
<reference evidence="9" key="1">
    <citation type="journal article" date="2022" name="bioRxiv">
        <title>Sequencing and chromosome-scale assembly of the giantPleurodeles waltlgenome.</title>
        <authorList>
            <person name="Brown T."/>
            <person name="Elewa A."/>
            <person name="Iarovenko S."/>
            <person name="Subramanian E."/>
            <person name="Araus A.J."/>
            <person name="Petzold A."/>
            <person name="Susuki M."/>
            <person name="Suzuki K.-i.T."/>
            <person name="Hayashi T."/>
            <person name="Toyoda A."/>
            <person name="Oliveira C."/>
            <person name="Osipova E."/>
            <person name="Leigh N.D."/>
            <person name="Simon A."/>
            <person name="Yun M.H."/>
        </authorList>
    </citation>
    <scope>NUCLEOTIDE SEQUENCE</scope>
    <source>
        <strain evidence="9">20211129_DDA</strain>
        <tissue evidence="9">Liver</tissue>
    </source>
</reference>
<evidence type="ECO:0000256" key="5">
    <source>
        <dbReference type="ARBA" id="ARBA00022723"/>
    </source>
</evidence>
<evidence type="ECO:0000256" key="1">
    <source>
        <dbReference type="ARBA" id="ARBA00001946"/>
    </source>
</evidence>
<dbReference type="FunFam" id="3.20.20.370:FF:000006">
    <property type="entry name" value="YdjC chitooligosaccharide deacetylase homolog"/>
    <property type="match status" value="1"/>
</dbReference>